<comment type="caution">
    <text evidence="1">The sequence shown here is derived from an EMBL/GenBank/DDBJ whole genome shotgun (WGS) entry which is preliminary data.</text>
</comment>
<reference evidence="1" key="1">
    <citation type="submission" date="2024-02" db="EMBL/GenBank/DDBJ databases">
        <title>Metagenome Assembled Genome of Zalaria obscura JY119.</title>
        <authorList>
            <person name="Vighnesh L."/>
            <person name="Jagadeeshwari U."/>
            <person name="Venkata Ramana C."/>
            <person name="Sasikala C."/>
        </authorList>
    </citation>
    <scope>NUCLEOTIDE SEQUENCE</scope>
    <source>
        <strain evidence="1">JY119</strain>
    </source>
</reference>
<dbReference type="Proteomes" id="UP001320706">
    <property type="component" value="Unassembled WGS sequence"/>
</dbReference>
<protein>
    <submittedName>
        <fullName evidence="1">Uncharacterized protein</fullName>
    </submittedName>
</protein>
<accession>A0ACC3S628</accession>
<keyword evidence="2" id="KW-1185">Reference proteome</keyword>
<organism evidence="1 2">
    <name type="scientific">Zalaria obscura</name>
    <dbReference type="NCBI Taxonomy" id="2024903"/>
    <lineage>
        <taxon>Eukaryota</taxon>
        <taxon>Fungi</taxon>
        <taxon>Dikarya</taxon>
        <taxon>Ascomycota</taxon>
        <taxon>Pezizomycotina</taxon>
        <taxon>Dothideomycetes</taxon>
        <taxon>Dothideomycetidae</taxon>
        <taxon>Dothideales</taxon>
        <taxon>Zalariaceae</taxon>
        <taxon>Zalaria</taxon>
    </lineage>
</organism>
<evidence type="ECO:0000313" key="1">
    <source>
        <dbReference type="EMBL" id="KAK8198680.1"/>
    </source>
</evidence>
<sequence>MRAGCLVYVFLRLLILDVSAHVARASPHTGLSFEALTRSNLGGSPGAYNIERYRQDFADIYFPAMALTGRPYGEPWCKDGISVRNLSFAISPQAGCDVWGRQKEQPCLVSVSLSFRSSYTSAARKDTLDESTMHYGILAKRLRAIKPSNDWQSIDQLADAVSQTILDTPPGSGLVKACQIEVHLPKASMLGDGVTFIRSTSFDNVASAAARRMLHLQNVRIPTLIGVNAHERTRKQPLIVSLWIDGLQYGTSETYPELETELVDIIEPTAFETLESLAVHTVDQLYERILKRKLSDASIRLRFEKPQAIIFADAPAIEIYRTAEELASEAQDQRETPITAGLQIIKPYAT</sequence>
<name>A0ACC3S628_9PEZI</name>
<dbReference type="EMBL" id="JAMKPW020000040">
    <property type="protein sequence ID" value="KAK8198680.1"/>
    <property type="molecule type" value="Genomic_DNA"/>
</dbReference>
<evidence type="ECO:0000313" key="2">
    <source>
        <dbReference type="Proteomes" id="UP001320706"/>
    </source>
</evidence>
<proteinExistence type="predicted"/>
<gene>
    <name evidence="1" type="ORF">M8818_006547</name>
</gene>